<reference evidence="1 2" key="1">
    <citation type="submission" date="2020-08" db="EMBL/GenBank/DDBJ databases">
        <title>Genomic Encyclopedia of Type Strains, Phase IV (KMG-IV): sequencing the most valuable type-strain genomes for metagenomic binning, comparative biology and taxonomic classification.</title>
        <authorList>
            <person name="Goeker M."/>
        </authorList>
    </citation>
    <scope>NUCLEOTIDE SEQUENCE [LARGE SCALE GENOMIC DNA]</scope>
    <source>
        <strain evidence="1 2">DSM 102850</strain>
    </source>
</reference>
<accession>A0A840I140</accession>
<comment type="caution">
    <text evidence="1">The sequence shown here is derived from an EMBL/GenBank/DDBJ whole genome shotgun (WGS) entry which is preliminary data.</text>
</comment>
<dbReference type="RefSeq" id="WP_183815632.1">
    <property type="nucleotide sequence ID" value="NZ_JACHOB010000001.1"/>
</dbReference>
<dbReference type="Proteomes" id="UP000563524">
    <property type="component" value="Unassembled WGS sequence"/>
</dbReference>
<dbReference type="EMBL" id="JACHOB010000001">
    <property type="protein sequence ID" value="MBB4658065.1"/>
    <property type="molecule type" value="Genomic_DNA"/>
</dbReference>
<sequence>MIRCVPLLAALIGCSGSDDDTVSAMNYLLAPIEASCARDAVLAAEGFAVRGGLRRDGDAERFTALFNDDLPVDVIIRTNRDGTGEVSAFTRLSEDPSPLERREAQFAVETADEAIYRACTEDGRTYGDDAGVVIEAE</sequence>
<keyword evidence="2" id="KW-1185">Reference proteome</keyword>
<evidence type="ECO:0000313" key="2">
    <source>
        <dbReference type="Proteomes" id="UP000563524"/>
    </source>
</evidence>
<gene>
    <name evidence="1" type="ORF">GGQ59_000565</name>
</gene>
<protein>
    <submittedName>
        <fullName evidence="1">Uncharacterized protein</fullName>
    </submittedName>
</protein>
<organism evidence="1 2">
    <name type="scientific">Parvularcula dongshanensis</name>
    <dbReference type="NCBI Taxonomy" id="1173995"/>
    <lineage>
        <taxon>Bacteria</taxon>
        <taxon>Pseudomonadati</taxon>
        <taxon>Pseudomonadota</taxon>
        <taxon>Alphaproteobacteria</taxon>
        <taxon>Parvularculales</taxon>
        <taxon>Parvularculaceae</taxon>
        <taxon>Parvularcula</taxon>
    </lineage>
</organism>
<dbReference type="AlphaFoldDB" id="A0A840I140"/>
<name>A0A840I140_9PROT</name>
<evidence type="ECO:0000313" key="1">
    <source>
        <dbReference type="EMBL" id="MBB4658065.1"/>
    </source>
</evidence>
<proteinExistence type="predicted"/>